<dbReference type="AlphaFoldDB" id="A0A7S0MKX5"/>
<feature type="transmembrane region" description="Helical" evidence="1">
    <location>
        <begin position="20"/>
        <end position="40"/>
    </location>
</feature>
<reference evidence="2" key="1">
    <citation type="submission" date="2021-01" db="EMBL/GenBank/DDBJ databases">
        <authorList>
            <person name="Corre E."/>
            <person name="Pelletier E."/>
            <person name="Niang G."/>
            <person name="Scheremetjew M."/>
            <person name="Finn R."/>
            <person name="Kale V."/>
            <person name="Holt S."/>
            <person name="Cochrane G."/>
            <person name="Meng A."/>
            <person name="Brown T."/>
            <person name="Cohen L."/>
        </authorList>
    </citation>
    <scope>NUCLEOTIDE SEQUENCE</scope>
    <source>
        <strain evidence="2">CCAP979/52</strain>
    </source>
</reference>
<evidence type="ECO:0000256" key="1">
    <source>
        <dbReference type="SAM" id="Phobius"/>
    </source>
</evidence>
<proteinExistence type="predicted"/>
<accession>A0A7S0MKX5</accession>
<gene>
    <name evidence="2" type="ORF">CCUR1050_LOCUS20536</name>
</gene>
<dbReference type="EMBL" id="HBEZ01037352">
    <property type="protein sequence ID" value="CAD8642852.1"/>
    <property type="molecule type" value="Transcribed_RNA"/>
</dbReference>
<sequence>MAELVRPACRAAPSSGLRAVSLLPAVIFSAMMLGLALMAGDQGVDEPSALTMDAAALEHLAVDKTDLQDYPSWSKTVDDINAAPALSHGLWAYYKGPPFLQRVTMYSGNDIDLTKSGELVRRIIGLPKNYGKWEGNHYLANFDSQQMYFLQSNQHSVLIFPPMKEKHLPILSVHATDMIHRYVSIGHNTLILTGGPGAVKFINDYLFTDGMTILETAWTRGPYEKQEATVGTPFQPLTATLPNMENHVHGVRKGSLPLEAVSYYEVPTEQGDDIISVVFSIDYEEGMVMYIGYDYTDISMPWMKTLIAAMEFAD</sequence>
<evidence type="ECO:0000313" key="2">
    <source>
        <dbReference type="EMBL" id="CAD8642852.1"/>
    </source>
</evidence>
<protein>
    <submittedName>
        <fullName evidence="2">Uncharacterized protein</fullName>
    </submittedName>
</protein>
<keyword evidence="1" id="KW-0812">Transmembrane</keyword>
<keyword evidence="1" id="KW-1133">Transmembrane helix</keyword>
<organism evidence="2">
    <name type="scientific">Cryptomonas curvata</name>
    <dbReference type="NCBI Taxonomy" id="233186"/>
    <lineage>
        <taxon>Eukaryota</taxon>
        <taxon>Cryptophyceae</taxon>
        <taxon>Cryptomonadales</taxon>
        <taxon>Cryptomonadaceae</taxon>
        <taxon>Cryptomonas</taxon>
    </lineage>
</organism>
<keyword evidence="1" id="KW-0472">Membrane</keyword>
<name>A0A7S0MKX5_9CRYP</name>